<dbReference type="KEGG" id="pvw:HU752_030175"/>
<dbReference type="InterPro" id="IPR041029">
    <property type="entry name" value="GbpA_2"/>
</dbReference>
<dbReference type="InterPro" id="IPR013783">
    <property type="entry name" value="Ig-like_fold"/>
</dbReference>
<feature type="signal peptide" evidence="4">
    <location>
        <begin position="1"/>
        <end position="30"/>
    </location>
</feature>
<accession>A0A9E6PK87</accession>
<dbReference type="Gene3D" id="2.60.40.10">
    <property type="entry name" value="Immunoglobulins"/>
    <property type="match status" value="1"/>
</dbReference>
<evidence type="ECO:0000256" key="2">
    <source>
        <dbReference type="ARBA" id="ARBA00022669"/>
    </source>
</evidence>
<sequence length="526" mass="57642">MNRRPFPLHPLLSGTLAALLAVPALGWAHGAVDSPVSRQTLCRSYADYWGSADKMKDEGCRRAVTAPGHAGQMIHAATQWNEVNRDIGGRYNDADGGEAFLKTQVPDGKICSVNRPGMDVLNLVMPEWTRTEVKPDASGKIAVRLITTAAHVPSFVRIYLSKADYDSASRPLRWDDLQLVHTEELTQARKDWGDKPPLISSANGFFQFQVEVPPGRTGNAVLFTWWQRRDPQGEGFYGCSDITFGGMPQPSPWLKEKVFIDGNGIDPKPGDTVHYRVFGHDREVSELIDLKLPITASNQAPAVWGKQLAQQLAGNRDVVRVGVNRNDNGDIVFDSSDVYKNFNYLSDARNSTQMSVDTGGGGEIPGPIDERPPVAVIDGPTEVKAGESFTMSGTRSTSYNGTPLRYAWSMTPALGWSYGSNIQESFSITAPATTTPTTTRLRLTVLDDANRKRGEIEQDLTAKPESGGGDYPAYKEGSPYKAGDIVSNAGGLYRCKPWPYTDWCKGAAWAYAPGKGVHWDQAWDKL</sequence>
<dbReference type="Pfam" id="PF03067">
    <property type="entry name" value="LPMO_10"/>
    <property type="match status" value="1"/>
</dbReference>
<organism evidence="6 7">
    <name type="scientific">Pseudomonas vanderleydeniana</name>
    <dbReference type="NCBI Taxonomy" id="2745495"/>
    <lineage>
        <taxon>Bacteria</taxon>
        <taxon>Pseudomonadati</taxon>
        <taxon>Pseudomonadota</taxon>
        <taxon>Gammaproteobacteria</taxon>
        <taxon>Pseudomonadales</taxon>
        <taxon>Pseudomonadaceae</taxon>
        <taxon>Pseudomonas</taxon>
    </lineage>
</organism>
<proteinExistence type="predicted"/>
<evidence type="ECO:0000256" key="1">
    <source>
        <dbReference type="ARBA" id="ARBA00022525"/>
    </source>
</evidence>
<dbReference type="PANTHER" id="PTHR34823:SF1">
    <property type="entry name" value="CHITIN-BINDING TYPE-4 DOMAIN-CONTAINING PROTEIN"/>
    <property type="match status" value="1"/>
</dbReference>
<dbReference type="CDD" id="cd21177">
    <property type="entry name" value="LPMO_AA10"/>
    <property type="match status" value="1"/>
</dbReference>
<keyword evidence="7" id="KW-1185">Reference proteome</keyword>
<name>A0A9E6PK87_9PSED</name>
<feature type="chain" id="PRO_5038565206" evidence="4">
    <location>
        <begin position="31"/>
        <end position="526"/>
    </location>
</feature>
<evidence type="ECO:0000256" key="3">
    <source>
        <dbReference type="ARBA" id="ARBA00022729"/>
    </source>
</evidence>
<dbReference type="Gene3D" id="2.70.50.50">
    <property type="entry name" value="chitin-binding protein cbp21"/>
    <property type="match status" value="1"/>
</dbReference>
<dbReference type="GO" id="GO:0004497">
    <property type="term" value="F:monooxygenase activity"/>
    <property type="evidence" value="ECO:0007669"/>
    <property type="project" value="UniProtKB-KW"/>
</dbReference>
<reference evidence="6 7" key="1">
    <citation type="journal article" date="2020" name="Microorganisms">
        <title>Reliable Identification of Environmental Pseudomonas Isolates Using the rpoD Gene.</title>
        <authorList>
            <consortium name="The Broad Institute Genome Sequencing Platform"/>
            <person name="Girard L."/>
            <person name="Lood C."/>
            <person name="Rokni-Zadeh H."/>
            <person name="van Noort V."/>
            <person name="Lavigne R."/>
            <person name="De Mot R."/>
        </authorList>
    </citation>
    <scope>NUCLEOTIDE SEQUENCE [LARGE SCALE GENOMIC DNA]</scope>
    <source>
        <strain evidence="6 7">RW8P3</strain>
    </source>
</reference>
<evidence type="ECO:0000313" key="7">
    <source>
        <dbReference type="Proteomes" id="UP000634530"/>
    </source>
</evidence>
<dbReference type="InterPro" id="IPR014756">
    <property type="entry name" value="Ig_E-set"/>
</dbReference>
<dbReference type="InterPro" id="IPR003610">
    <property type="entry name" value="CBM5/12"/>
</dbReference>
<keyword evidence="3 4" id="KW-0732">Signal</keyword>
<feature type="domain" description="Chitin-binding type-3" evidence="5">
    <location>
        <begin position="471"/>
        <end position="526"/>
    </location>
</feature>
<reference evidence="6 7" key="2">
    <citation type="journal article" date="2021" name="Microorganisms">
        <title>The Ever-Expanding Pseudomonas Genus: Description of 43 New Species and Partition of the Pseudomonas putida Group.</title>
        <authorList>
            <person name="Girard L."/>
            <person name="Lood C."/>
            <person name="Hofte M."/>
            <person name="Vandamme P."/>
            <person name="Rokni-Zadeh H."/>
            <person name="van Noort V."/>
            <person name="Lavigne R."/>
            <person name="De Mot R."/>
        </authorList>
    </citation>
    <scope>NUCLEOTIDE SEQUENCE [LARGE SCALE GENOMIC DNA]</scope>
    <source>
        <strain evidence="6 7">RW8P3</strain>
    </source>
</reference>
<dbReference type="GO" id="GO:0005975">
    <property type="term" value="P:carbohydrate metabolic process"/>
    <property type="evidence" value="ECO:0007669"/>
    <property type="project" value="InterPro"/>
</dbReference>
<dbReference type="AlphaFoldDB" id="A0A9E6PK87"/>
<evidence type="ECO:0000256" key="4">
    <source>
        <dbReference type="SAM" id="SignalP"/>
    </source>
</evidence>
<dbReference type="InterPro" id="IPR051024">
    <property type="entry name" value="GlcNAc_Chitin_IntDeg"/>
</dbReference>
<protein>
    <submittedName>
        <fullName evidence="6">Lytic polysaccharide monooxygenase</fullName>
    </submittedName>
</protein>
<dbReference type="GO" id="GO:0004553">
    <property type="term" value="F:hydrolase activity, hydrolyzing O-glycosyl compounds"/>
    <property type="evidence" value="ECO:0007669"/>
    <property type="project" value="InterPro"/>
</dbReference>
<dbReference type="CDD" id="cd12214">
    <property type="entry name" value="ChiA1_BD"/>
    <property type="match status" value="1"/>
</dbReference>
<keyword evidence="6" id="KW-0503">Monooxygenase</keyword>
<dbReference type="Gene3D" id="3.30.70.2150">
    <property type="match status" value="1"/>
</dbReference>
<keyword evidence="2" id="KW-0147">Chitin-binding</keyword>
<dbReference type="PANTHER" id="PTHR34823">
    <property type="entry name" value="GLCNAC-BINDING PROTEIN A"/>
    <property type="match status" value="1"/>
</dbReference>
<dbReference type="Pfam" id="PF18416">
    <property type="entry name" value="GbpA_2"/>
    <property type="match status" value="1"/>
</dbReference>
<gene>
    <name evidence="6" type="ORF">HU752_030175</name>
</gene>
<dbReference type="GO" id="GO:0008061">
    <property type="term" value="F:chitin binding"/>
    <property type="evidence" value="ECO:0007669"/>
    <property type="project" value="UniProtKB-KW"/>
</dbReference>
<dbReference type="GO" id="GO:0005576">
    <property type="term" value="C:extracellular region"/>
    <property type="evidence" value="ECO:0007669"/>
    <property type="project" value="InterPro"/>
</dbReference>
<dbReference type="InterPro" id="IPR004302">
    <property type="entry name" value="Cellulose/chitin-bd_N"/>
</dbReference>
<evidence type="ECO:0000313" key="6">
    <source>
        <dbReference type="EMBL" id="QXI28099.1"/>
    </source>
</evidence>
<dbReference type="SMART" id="SM00495">
    <property type="entry name" value="ChtBD3"/>
    <property type="match status" value="1"/>
</dbReference>
<evidence type="ECO:0000259" key="5">
    <source>
        <dbReference type="SMART" id="SM00495"/>
    </source>
</evidence>
<dbReference type="GO" id="GO:0030246">
    <property type="term" value="F:carbohydrate binding"/>
    <property type="evidence" value="ECO:0007669"/>
    <property type="project" value="InterPro"/>
</dbReference>
<dbReference type="EMBL" id="CP077093">
    <property type="protein sequence ID" value="QXI28099.1"/>
    <property type="molecule type" value="Genomic_DNA"/>
</dbReference>
<keyword evidence="1" id="KW-0964">Secreted</keyword>
<dbReference type="SUPFAM" id="SSF81296">
    <property type="entry name" value="E set domains"/>
    <property type="match status" value="1"/>
</dbReference>
<keyword evidence="6" id="KW-0560">Oxidoreductase</keyword>
<dbReference type="RefSeq" id="WP_186684440.1">
    <property type="nucleotide sequence ID" value="NZ_CP077093.1"/>
</dbReference>
<dbReference type="Proteomes" id="UP000634530">
    <property type="component" value="Chromosome"/>
</dbReference>